<dbReference type="RefSeq" id="WP_189402777.1">
    <property type="nucleotide sequence ID" value="NZ_BMXA01000008.1"/>
</dbReference>
<evidence type="ECO:0000259" key="2">
    <source>
        <dbReference type="Pfam" id="PF01757"/>
    </source>
</evidence>
<dbReference type="Pfam" id="PF01757">
    <property type="entry name" value="Acyl_transf_3"/>
    <property type="match status" value="1"/>
</dbReference>
<dbReference type="EMBL" id="BMXA01000008">
    <property type="protein sequence ID" value="GHA20179.1"/>
    <property type="molecule type" value="Genomic_DNA"/>
</dbReference>
<reference evidence="3" key="1">
    <citation type="journal article" date="2014" name="Int. J. Syst. Evol. Microbiol.">
        <title>Complete genome sequence of Corynebacterium casei LMG S-19264T (=DSM 44701T), isolated from a smear-ripened cheese.</title>
        <authorList>
            <consortium name="US DOE Joint Genome Institute (JGI-PGF)"/>
            <person name="Walter F."/>
            <person name="Albersmeier A."/>
            <person name="Kalinowski J."/>
            <person name="Ruckert C."/>
        </authorList>
    </citation>
    <scope>NUCLEOTIDE SEQUENCE</scope>
    <source>
        <strain evidence="3">KCTC 12711</strain>
    </source>
</reference>
<feature type="transmembrane region" description="Helical" evidence="1">
    <location>
        <begin position="309"/>
        <end position="332"/>
    </location>
</feature>
<feature type="transmembrane region" description="Helical" evidence="1">
    <location>
        <begin position="144"/>
        <end position="166"/>
    </location>
</feature>
<evidence type="ECO:0000313" key="4">
    <source>
        <dbReference type="Proteomes" id="UP000614811"/>
    </source>
</evidence>
<comment type="caution">
    <text evidence="3">The sequence shown here is derived from an EMBL/GenBank/DDBJ whole genome shotgun (WGS) entry which is preliminary data.</text>
</comment>
<feature type="transmembrane region" description="Helical" evidence="1">
    <location>
        <begin position="69"/>
        <end position="90"/>
    </location>
</feature>
<feature type="transmembrane region" description="Helical" evidence="1">
    <location>
        <begin position="413"/>
        <end position="436"/>
    </location>
</feature>
<feature type="domain" description="Acyltransferase 3" evidence="2">
    <location>
        <begin position="22"/>
        <end position="364"/>
    </location>
</feature>
<dbReference type="InterPro" id="IPR002656">
    <property type="entry name" value="Acyl_transf_3_dom"/>
</dbReference>
<proteinExistence type="predicted"/>
<dbReference type="AlphaFoldDB" id="A0A918S1R0"/>
<feature type="transmembrane region" description="Helical" evidence="1">
    <location>
        <begin position="111"/>
        <end position="132"/>
    </location>
</feature>
<evidence type="ECO:0000256" key="1">
    <source>
        <dbReference type="SAM" id="Phobius"/>
    </source>
</evidence>
<keyword evidence="1" id="KW-1133">Transmembrane helix</keyword>
<keyword evidence="1" id="KW-0472">Membrane</keyword>
<accession>A0A918S1R0</accession>
<feature type="transmembrane region" description="Helical" evidence="1">
    <location>
        <begin position="382"/>
        <end position="407"/>
    </location>
</feature>
<name>A0A918S1R0_9GAMM</name>
<feature type="transmembrane region" description="Helical" evidence="1">
    <location>
        <begin position="199"/>
        <end position="219"/>
    </location>
</feature>
<keyword evidence="4" id="KW-1185">Reference proteome</keyword>
<evidence type="ECO:0000313" key="3">
    <source>
        <dbReference type="EMBL" id="GHA20179.1"/>
    </source>
</evidence>
<feature type="transmembrane region" description="Helical" evidence="1">
    <location>
        <begin position="27"/>
        <end position="49"/>
    </location>
</feature>
<sequence length="439" mass="48589">MQQTAMWKRAAAMAEQTPADRNRYVDLLRALSIGAVVLGHWIMAAPYFLNGVPSMDHLLEIQPWSRWLTWLFQVMPVFFFVGGYSNGVSWDGARAKQLSYAAWLESRMRRLLGPVIPLVVLWAVLGVTGYLLQVHPAFVQIGSQVSLVPVWFLAIYFVIVMLVPLTRAAWHRFGMWSAVVPMLLAVVGDWVFFNTPYQALAWFNYLFVWSGVHQLGYAWQQGKLGGQLRSWSMAVFGLTALILLTQFGPYPTSLVGVPGEAMSNTTPPKLPLIALGLTQIGLLLAFEAPMRRWLSHARVWTATVLVNGLIMPIFLWHSTVMMLVIGACFWLIPEVFVFAPGTGYWWAFRPVWVAVFLILMFVGLPLFMWLEKTVGGSTQRKNHIAIVIVSALLICGGLAMLAAGGVAGSGPLGIHWFAVSAPVVGALLLTAFGTSLKAE</sequence>
<protein>
    <recommendedName>
        <fullName evidence="2">Acyltransferase 3 domain-containing protein</fullName>
    </recommendedName>
</protein>
<feature type="transmembrane region" description="Helical" evidence="1">
    <location>
        <begin position="231"/>
        <end position="250"/>
    </location>
</feature>
<dbReference type="GO" id="GO:0016747">
    <property type="term" value="F:acyltransferase activity, transferring groups other than amino-acyl groups"/>
    <property type="evidence" value="ECO:0007669"/>
    <property type="project" value="InterPro"/>
</dbReference>
<keyword evidence="1" id="KW-0812">Transmembrane</keyword>
<feature type="transmembrane region" description="Helical" evidence="1">
    <location>
        <begin position="352"/>
        <end position="370"/>
    </location>
</feature>
<gene>
    <name evidence="3" type="ORF">GCM10008090_32620</name>
</gene>
<feature type="transmembrane region" description="Helical" evidence="1">
    <location>
        <begin position="270"/>
        <end position="288"/>
    </location>
</feature>
<reference evidence="3" key="2">
    <citation type="submission" date="2020-09" db="EMBL/GenBank/DDBJ databases">
        <authorList>
            <person name="Sun Q."/>
            <person name="Kim S."/>
        </authorList>
    </citation>
    <scope>NUCLEOTIDE SEQUENCE</scope>
    <source>
        <strain evidence="3">KCTC 12711</strain>
    </source>
</reference>
<dbReference type="Proteomes" id="UP000614811">
    <property type="component" value="Unassembled WGS sequence"/>
</dbReference>
<feature type="transmembrane region" description="Helical" evidence="1">
    <location>
        <begin position="173"/>
        <end position="193"/>
    </location>
</feature>
<organism evidence="3 4">
    <name type="scientific">Arenicella chitinivorans</name>
    <dbReference type="NCBI Taxonomy" id="1329800"/>
    <lineage>
        <taxon>Bacteria</taxon>
        <taxon>Pseudomonadati</taxon>
        <taxon>Pseudomonadota</taxon>
        <taxon>Gammaproteobacteria</taxon>
        <taxon>Arenicellales</taxon>
        <taxon>Arenicellaceae</taxon>
        <taxon>Arenicella</taxon>
    </lineage>
</organism>